<keyword evidence="9" id="KW-0560">Oxidoreductase</keyword>
<gene>
    <name evidence="15" type="ORF">VKT23_013271</name>
</gene>
<comment type="caution">
    <text evidence="15">The sequence shown here is derived from an EMBL/GenBank/DDBJ whole genome shotgun (WGS) entry which is preliminary data.</text>
</comment>
<evidence type="ECO:0000259" key="14">
    <source>
        <dbReference type="PROSITE" id="PS51384"/>
    </source>
</evidence>
<dbReference type="Pfam" id="PF08022">
    <property type="entry name" value="FAD_binding_8"/>
    <property type="match status" value="1"/>
</dbReference>
<dbReference type="InterPro" id="IPR039261">
    <property type="entry name" value="FNR_nucleotide-bd"/>
</dbReference>
<evidence type="ECO:0000313" key="16">
    <source>
        <dbReference type="Proteomes" id="UP001498398"/>
    </source>
</evidence>
<feature type="transmembrane region" description="Helical" evidence="13">
    <location>
        <begin position="111"/>
        <end position="131"/>
    </location>
</feature>
<evidence type="ECO:0000256" key="11">
    <source>
        <dbReference type="ARBA" id="ARBA00023136"/>
    </source>
</evidence>
<organism evidence="15 16">
    <name type="scientific">Marasmiellus scandens</name>
    <dbReference type="NCBI Taxonomy" id="2682957"/>
    <lineage>
        <taxon>Eukaryota</taxon>
        <taxon>Fungi</taxon>
        <taxon>Dikarya</taxon>
        <taxon>Basidiomycota</taxon>
        <taxon>Agaricomycotina</taxon>
        <taxon>Agaricomycetes</taxon>
        <taxon>Agaricomycetidae</taxon>
        <taxon>Agaricales</taxon>
        <taxon>Marasmiineae</taxon>
        <taxon>Omphalotaceae</taxon>
        <taxon>Marasmiellus</taxon>
    </lineage>
</organism>
<evidence type="ECO:0000256" key="12">
    <source>
        <dbReference type="ARBA" id="ARBA00048483"/>
    </source>
</evidence>
<keyword evidence="10" id="KW-0406">Ion transport</keyword>
<dbReference type="Gene3D" id="2.40.30.10">
    <property type="entry name" value="Translation factors"/>
    <property type="match status" value="1"/>
</dbReference>
<sequence length="586" mass="65862">MGRAWMTTPVLWHSSRIPGPSDLVGLTDAELAFVLSKWRNWYRDDLYYGLTTVAFFCAGIAWLLILNVISHLRSRRSTTGSPGWLDRLTAICRYSVASQYRVKLFGWYSPPLAAIIGVAGMFTFTMGSSVLRSDSSAVSNEFHAMLIALMLAVRPYYWPKPEMGYSMPIATRSGWISIGIMPFMIVFSTKINWVAMLTGTSHEKLQVFHRWSASIMYITSLVHTFPFIVMSIRHGQMEMEWNTDSFYWTGVAALIPQTWLIFMSWGIIRNKYYETFKNWTLTSWDYFWATFVIYLLAFFTRILRTLYNSLFGLVGSLETLPDGMLKLVVQTPPRTKWTPGQHVFIRFLSLNIHNFSSHPFTIASIPKEGGQMELIFAVKGGITKKLAGLARDKPSKTVRLLVDGPYGGIPGKSLAEYDHVYLLAGGSGVTFTLSILLDFLRRAKVSELRCKHIEFVLAVKSNESILWLEDQLAIARETGITVKVHVTQSSVPGISKLKAHGDPENNISNDSIDTKEPLDVARGRPNLPAIIHEACQTNSGSMAIAACGPDSFLYDVRNAVADCQLAIADGYGQCKDLFLHTENYSW</sequence>
<dbReference type="InterPro" id="IPR013130">
    <property type="entry name" value="Fe3_Rdtase_TM_dom"/>
</dbReference>
<dbReference type="EC" id="1.16.1.9" evidence="3"/>
<evidence type="ECO:0000256" key="10">
    <source>
        <dbReference type="ARBA" id="ARBA00023065"/>
    </source>
</evidence>
<proteinExistence type="inferred from homology"/>
<keyword evidence="6 13" id="KW-0812">Transmembrane</keyword>
<dbReference type="InterPro" id="IPR017927">
    <property type="entry name" value="FAD-bd_FR_type"/>
</dbReference>
<evidence type="ECO:0000256" key="4">
    <source>
        <dbReference type="ARBA" id="ARBA00022448"/>
    </source>
</evidence>
<feature type="transmembrane region" description="Helical" evidence="13">
    <location>
        <begin position="286"/>
        <end position="303"/>
    </location>
</feature>
<evidence type="ECO:0000256" key="2">
    <source>
        <dbReference type="ARBA" id="ARBA00006278"/>
    </source>
</evidence>
<keyword evidence="16" id="KW-1185">Reference proteome</keyword>
<comment type="subcellular location">
    <subcellularLocation>
        <location evidence="1">Cell membrane</location>
        <topology evidence="1">Multi-pass membrane protein</topology>
    </subcellularLocation>
</comment>
<keyword evidence="5" id="KW-1003">Cell membrane</keyword>
<protein>
    <recommendedName>
        <fullName evidence="3">ferric-chelate reductase (NADPH)</fullName>
        <ecNumber evidence="3">1.16.1.9</ecNumber>
    </recommendedName>
</protein>
<dbReference type="InterPro" id="IPR017938">
    <property type="entry name" value="Riboflavin_synthase-like_b-brl"/>
</dbReference>
<dbReference type="PANTHER" id="PTHR32361">
    <property type="entry name" value="FERRIC/CUPRIC REDUCTASE TRANSMEMBRANE COMPONENT"/>
    <property type="match status" value="1"/>
</dbReference>
<feature type="transmembrane region" description="Helical" evidence="13">
    <location>
        <begin position="169"/>
        <end position="191"/>
    </location>
</feature>
<evidence type="ECO:0000256" key="9">
    <source>
        <dbReference type="ARBA" id="ARBA00023002"/>
    </source>
</evidence>
<dbReference type="InterPro" id="IPR051410">
    <property type="entry name" value="Ferric/Cupric_Reductase"/>
</dbReference>
<comment type="catalytic activity">
    <reaction evidence="12">
        <text>2 a Fe(II)-siderophore + NADP(+) + H(+) = 2 a Fe(III)-siderophore + NADPH</text>
        <dbReference type="Rhea" id="RHEA:28795"/>
        <dbReference type="Rhea" id="RHEA-COMP:11342"/>
        <dbReference type="Rhea" id="RHEA-COMP:11344"/>
        <dbReference type="ChEBI" id="CHEBI:15378"/>
        <dbReference type="ChEBI" id="CHEBI:29033"/>
        <dbReference type="ChEBI" id="CHEBI:29034"/>
        <dbReference type="ChEBI" id="CHEBI:57783"/>
        <dbReference type="ChEBI" id="CHEBI:58349"/>
        <dbReference type="EC" id="1.16.1.9"/>
    </reaction>
</comment>
<dbReference type="Gene3D" id="3.40.50.80">
    <property type="entry name" value="Nucleotide-binding domain of ferredoxin-NADP reductase (FNR) module"/>
    <property type="match status" value="1"/>
</dbReference>
<keyword evidence="8 13" id="KW-1133">Transmembrane helix</keyword>
<evidence type="ECO:0000256" key="5">
    <source>
        <dbReference type="ARBA" id="ARBA00022475"/>
    </source>
</evidence>
<keyword evidence="4" id="KW-0813">Transport</keyword>
<evidence type="ECO:0000256" key="8">
    <source>
        <dbReference type="ARBA" id="ARBA00022989"/>
    </source>
</evidence>
<dbReference type="Pfam" id="PF08030">
    <property type="entry name" value="NAD_binding_6"/>
    <property type="match status" value="1"/>
</dbReference>
<dbReference type="SFLD" id="SFLDG01168">
    <property type="entry name" value="Ferric_reductase_subgroup_(FRE"/>
    <property type="match status" value="1"/>
</dbReference>
<dbReference type="SUPFAM" id="SSF52343">
    <property type="entry name" value="Ferredoxin reductase-like, C-terminal NADP-linked domain"/>
    <property type="match status" value="1"/>
</dbReference>
<reference evidence="15 16" key="1">
    <citation type="submission" date="2024-01" db="EMBL/GenBank/DDBJ databases">
        <title>A draft genome for the cacao thread blight pathogen Marasmiellus scandens.</title>
        <authorList>
            <person name="Baruah I.K."/>
            <person name="Leung J."/>
            <person name="Bukari Y."/>
            <person name="Amoako-Attah I."/>
            <person name="Meinhardt L.W."/>
            <person name="Bailey B.A."/>
            <person name="Cohen S.P."/>
        </authorList>
    </citation>
    <scope>NUCLEOTIDE SEQUENCE [LARGE SCALE GENOMIC DNA]</scope>
    <source>
        <strain evidence="15 16">GH-19</strain>
    </source>
</reference>
<name>A0ABR1J6P0_9AGAR</name>
<accession>A0ABR1J6P0</accession>
<evidence type="ECO:0000313" key="15">
    <source>
        <dbReference type="EMBL" id="KAK7449795.1"/>
    </source>
</evidence>
<dbReference type="InterPro" id="IPR013121">
    <property type="entry name" value="Fe_red_NAD-bd_6"/>
</dbReference>
<feature type="transmembrane region" description="Helical" evidence="13">
    <location>
        <begin position="46"/>
        <end position="69"/>
    </location>
</feature>
<dbReference type="EMBL" id="JBANRG010000035">
    <property type="protein sequence ID" value="KAK7449795.1"/>
    <property type="molecule type" value="Genomic_DNA"/>
</dbReference>
<evidence type="ECO:0000256" key="3">
    <source>
        <dbReference type="ARBA" id="ARBA00012668"/>
    </source>
</evidence>
<dbReference type="InterPro" id="IPR013112">
    <property type="entry name" value="FAD-bd_8"/>
</dbReference>
<dbReference type="PROSITE" id="PS51384">
    <property type="entry name" value="FAD_FR"/>
    <property type="match status" value="1"/>
</dbReference>
<dbReference type="CDD" id="cd06186">
    <property type="entry name" value="NOX_Duox_like_FAD_NADP"/>
    <property type="match status" value="1"/>
</dbReference>
<comment type="similarity">
    <text evidence="2">Belongs to the ferric reductase (FRE) family.</text>
</comment>
<evidence type="ECO:0000256" key="7">
    <source>
        <dbReference type="ARBA" id="ARBA00022982"/>
    </source>
</evidence>
<dbReference type="SUPFAM" id="SSF63380">
    <property type="entry name" value="Riboflavin synthase domain-like"/>
    <property type="match status" value="1"/>
</dbReference>
<evidence type="ECO:0000256" key="6">
    <source>
        <dbReference type="ARBA" id="ARBA00022692"/>
    </source>
</evidence>
<dbReference type="Proteomes" id="UP001498398">
    <property type="component" value="Unassembled WGS sequence"/>
</dbReference>
<keyword evidence="11 13" id="KW-0472">Membrane</keyword>
<feature type="transmembrane region" description="Helical" evidence="13">
    <location>
        <begin position="245"/>
        <end position="266"/>
    </location>
</feature>
<evidence type="ECO:0000256" key="13">
    <source>
        <dbReference type="SAM" id="Phobius"/>
    </source>
</evidence>
<dbReference type="PANTHER" id="PTHR32361:SF23">
    <property type="entry name" value="FERRIC-CHELATE REDUCTASE"/>
    <property type="match status" value="1"/>
</dbReference>
<feature type="domain" description="FAD-binding FR-type" evidence="14">
    <location>
        <begin position="307"/>
        <end position="412"/>
    </location>
</feature>
<evidence type="ECO:0000256" key="1">
    <source>
        <dbReference type="ARBA" id="ARBA00004651"/>
    </source>
</evidence>
<dbReference type="Pfam" id="PF01794">
    <property type="entry name" value="Ferric_reduct"/>
    <property type="match status" value="1"/>
</dbReference>
<feature type="transmembrane region" description="Helical" evidence="13">
    <location>
        <begin position="211"/>
        <end position="233"/>
    </location>
</feature>
<dbReference type="SFLD" id="SFLDS00052">
    <property type="entry name" value="Ferric_Reductase_Domain"/>
    <property type="match status" value="1"/>
</dbReference>
<keyword evidence="7" id="KW-0249">Electron transport</keyword>